<dbReference type="InterPro" id="IPR013783">
    <property type="entry name" value="Ig-like_fold"/>
</dbReference>
<dbReference type="Proteomes" id="UP000253383">
    <property type="component" value="Unassembled WGS sequence"/>
</dbReference>
<dbReference type="OrthoDB" id="1490014at2"/>
<keyword evidence="3" id="KW-1185">Reference proteome</keyword>
<sequence length="802" mass="86274">MWSMAQRNTFLLLLVFIGLSRWTSASHIVGGNVRLTAGGTPDRYTLSLDLFIDEQNSQAGDIKPSLKLAIYRRRDNLKMGEFELPLLSEQALAVSNQACAQLRPLKLREVVYSKDIELSGDRFDDPDGYYVVHGVCCRSGAIDNIVQADESGMVFYLDFPPIKTVPNSSPVFSVPTGEYACKGQPFTFSFKATDADGDQLKYSIVTPYKGFTNQGVAFDNQPSSTYPTVGWKAGFSAASSVPGTPGLQVNAETGVLNVTASQIGLFAFAVLCEEYRDGKRIGSVRRDFQLAVVDCPNNTPPAPTITLEKAPENAQIGKAADGTISSVSACQGQSVTLKTEASPTWSFQWQRDGINLPGDTLATLVARESGNYTVVKQFRNTCGKPSPAQTSVKVDLSEAETLKLTATGPTTFCDGKSVILKAPEGPYSYAWFKDDRVFPGASEPDYQPHETGEYKVQITSAITGCVVTDSVMVRVKPKPQASIVPPALTTACSGDTIRLNAITRPTYTYQWANTGTVIDQESGASLAVTQAGHYVLTVTDTNQCQATSEEVLLQFKTAPTVTMAPLPALCENATARLALSAEPGGGTFAGVGRAAGAVSGLEFDPAKTGPGQFVITYTLSMPGNTCPGRAQQTVVVHQAPTIAVANATVRRGSEVQLNKNSIDSLQYYWTPSIGLSSPVAAEPFASPDTTTTYRVRATTPQGCEYTTRLTVTVVTALFIPDAFTPNNDGMNDHWVIRGISDYPDCQVEVYNRWGNPVFVSQGYSQPWDGKSAGQDLPPAVYHYVIKPGDSQPHRSGSLLITR</sequence>
<dbReference type="PROSITE" id="PS50835">
    <property type="entry name" value="IG_LIKE"/>
    <property type="match status" value="1"/>
</dbReference>
<dbReference type="Gene3D" id="2.60.40.10">
    <property type="entry name" value="Immunoglobulins"/>
    <property type="match status" value="2"/>
</dbReference>
<dbReference type="InterPro" id="IPR026341">
    <property type="entry name" value="T9SS_type_B"/>
</dbReference>
<reference evidence="2 3" key="1">
    <citation type="submission" date="2018-07" db="EMBL/GenBank/DDBJ databases">
        <title>Genome analysis of Larkinella rosea.</title>
        <authorList>
            <person name="Zhou Z."/>
            <person name="Wang G."/>
        </authorList>
    </citation>
    <scope>NUCLEOTIDE SEQUENCE [LARGE SCALE GENOMIC DNA]</scope>
    <source>
        <strain evidence="3">zzj9</strain>
    </source>
</reference>
<dbReference type="Pfam" id="PF13585">
    <property type="entry name" value="CHU_C"/>
    <property type="match status" value="1"/>
</dbReference>
<dbReference type="InterPro" id="IPR007110">
    <property type="entry name" value="Ig-like_dom"/>
</dbReference>
<dbReference type="AlphaFoldDB" id="A0A368JRI7"/>
<organism evidence="2 3">
    <name type="scientific">Larkinella punicea</name>
    <dbReference type="NCBI Taxonomy" id="2315727"/>
    <lineage>
        <taxon>Bacteria</taxon>
        <taxon>Pseudomonadati</taxon>
        <taxon>Bacteroidota</taxon>
        <taxon>Cytophagia</taxon>
        <taxon>Cytophagales</taxon>
        <taxon>Spirosomataceae</taxon>
        <taxon>Larkinella</taxon>
    </lineage>
</organism>
<evidence type="ECO:0000313" key="3">
    <source>
        <dbReference type="Proteomes" id="UP000253383"/>
    </source>
</evidence>
<name>A0A368JRI7_9BACT</name>
<protein>
    <submittedName>
        <fullName evidence="2">Gliding motility-associated C-terminal domain-containing protein</fullName>
    </submittedName>
</protein>
<dbReference type="NCBIfam" id="TIGR04131">
    <property type="entry name" value="Bac_Flav_CTERM"/>
    <property type="match status" value="1"/>
</dbReference>
<dbReference type="SUPFAM" id="SSF48726">
    <property type="entry name" value="Immunoglobulin"/>
    <property type="match status" value="1"/>
</dbReference>
<dbReference type="InterPro" id="IPR036179">
    <property type="entry name" value="Ig-like_dom_sf"/>
</dbReference>
<proteinExistence type="predicted"/>
<evidence type="ECO:0000313" key="2">
    <source>
        <dbReference type="EMBL" id="RCR70289.1"/>
    </source>
</evidence>
<dbReference type="EMBL" id="QOWE01000005">
    <property type="protein sequence ID" value="RCR70289.1"/>
    <property type="molecule type" value="Genomic_DNA"/>
</dbReference>
<gene>
    <name evidence="2" type="ORF">DUE52_07960</name>
</gene>
<comment type="caution">
    <text evidence="2">The sequence shown here is derived from an EMBL/GenBank/DDBJ whole genome shotgun (WGS) entry which is preliminary data.</text>
</comment>
<accession>A0A368JRI7</accession>
<evidence type="ECO:0000259" key="1">
    <source>
        <dbReference type="PROSITE" id="PS50835"/>
    </source>
</evidence>
<feature type="domain" description="Ig-like" evidence="1">
    <location>
        <begin position="303"/>
        <end position="391"/>
    </location>
</feature>